<evidence type="ECO:0000313" key="7">
    <source>
        <dbReference type="Proteomes" id="UP001597389"/>
    </source>
</evidence>
<dbReference type="RefSeq" id="WP_377178606.1">
    <property type="nucleotide sequence ID" value="NZ_JBHUJB010000072.1"/>
</dbReference>
<dbReference type="InterPro" id="IPR015168">
    <property type="entry name" value="SsuA/THI5"/>
</dbReference>
<sequence>MQRRNFLNIIGASSVLTPLALQAASGKPSTKKLQLAGYDYDRLRMLSDKKAEITGYEYDYKLTSIGEANSNTFSGPQDYDVTEIGLHPYMLAYANDGFRGYSLLPIFPVRIFRHKSIFIRTDRGIDKPEDLKGKKIATPGFSSTSLTWIRGILQHEYNISMNDVEWIVAKTDSSADIAGKASAQERVIPKGLKFTEGSAGKDESQLLEDGDVDALLHAAEPRCYVQGHPKVARLFDNVRATESAYYKKTGIFPIMHAVAVRNSLVESDPSIIQSIFKAYSESKSAAQERLAKLGWVDSMLPWLGQEMEETYSLLGKDYWSYGIEKNRKTLEALFAYSHEQGLCKKHLKIEDLFHPASLTLKE</sequence>
<accession>A0ABW4ZF38</accession>
<comment type="caution">
    <text evidence="6">The sequence shown here is derived from an EMBL/GenBank/DDBJ whole genome shotgun (WGS) entry which is preliminary data.</text>
</comment>
<dbReference type="PANTHER" id="PTHR30024:SF47">
    <property type="entry name" value="TAURINE-BINDING PERIPLASMIC PROTEIN"/>
    <property type="match status" value="1"/>
</dbReference>
<feature type="chain" id="PRO_5046754878" evidence="4">
    <location>
        <begin position="24"/>
        <end position="362"/>
    </location>
</feature>
<proteinExistence type="inferred from homology"/>
<reference evidence="7" key="1">
    <citation type="journal article" date="2019" name="Int. J. Syst. Evol. Microbiol.">
        <title>The Global Catalogue of Microorganisms (GCM) 10K type strain sequencing project: providing services to taxonomists for standard genome sequencing and annotation.</title>
        <authorList>
            <consortium name="The Broad Institute Genomics Platform"/>
            <consortium name="The Broad Institute Genome Sequencing Center for Infectious Disease"/>
            <person name="Wu L."/>
            <person name="Ma J."/>
        </authorList>
    </citation>
    <scope>NUCLEOTIDE SEQUENCE [LARGE SCALE GENOMIC DNA]</scope>
    <source>
        <strain evidence="7">CCUG 57942</strain>
    </source>
</reference>
<dbReference type="SUPFAM" id="SSF53850">
    <property type="entry name" value="Periplasmic binding protein-like II"/>
    <property type="match status" value="1"/>
</dbReference>
<dbReference type="Gene3D" id="3.40.190.270">
    <property type="match status" value="1"/>
</dbReference>
<evidence type="ECO:0000256" key="4">
    <source>
        <dbReference type="SAM" id="SignalP"/>
    </source>
</evidence>
<keyword evidence="7" id="KW-1185">Reference proteome</keyword>
<evidence type="ECO:0000256" key="1">
    <source>
        <dbReference type="ARBA" id="ARBA00004418"/>
    </source>
</evidence>
<feature type="signal peptide" evidence="4">
    <location>
        <begin position="1"/>
        <end position="23"/>
    </location>
</feature>
<gene>
    <name evidence="6" type="ORF">ACFSW8_14570</name>
</gene>
<evidence type="ECO:0000256" key="2">
    <source>
        <dbReference type="ARBA" id="ARBA00010742"/>
    </source>
</evidence>
<comment type="subcellular location">
    <subcellularLocation>
        <location evidence="1">Periplasm</location>
    </subcellularLocation>
</comment>
<dbReference type="Proteomes" id="UP001597389">
    <property type="component" value="Unassembled WGS sequence"/>
</dbReference>
<comment type="similarity">
    <text evidence="2">Belongs to the bacterial solute-binding protein SsuA/TauA family.</text>
</comment>
<evidence type="ECO:0000256" key="3">
    <source>
        <dbReference type="ARBA" id="ARBA00022729"/>
    </source>
</evidence>
<dbReference type="Pfam" id="PF09084">
    <property type="entry name" value="NMT1"/>
    <property type="match status" value="1"/>
</dbReference>
<evidence type="ECO:0000313" key="6">
    <source>
        <dbReference type="EMBL" id="MFD2160126.1"/>
    </source>
</evidence>
<name>A0ABW4ZF38_9BACT</name>
<dbReference type="EMBL" id="JBHUJB010000072">
    <property type="protein sequence ID" value="MFD2160126.1"/>
    <property type="molecule type" value="Genomic_DNA"/>
</dbReference>
<dbReference type="Gene3D" id="3.40.190.10">
    <property type="entry name" value="Periplasmic binding protein-like II"/>
    <property type="match status" value="1"/>
</dbReference>
<evidence type="ECO:0000259" key="5">
    <source>
        <dbReference type="Pfam" id="PF09084"/>
    </source>
</evidence>
<organism evidence="6 7">
    <name type="scientific">Rubritalea tangerina</name>
    <dbReference type="NCBI Taxonomy" id="430798"/>
    <lineage>
        <taxon>Bacteria</taxon>
        <taxon>Pseudomonadati</taxon>
        <taxon>Verrucomicrobiota</taxon>
        <taxon>Verrucomicrobiia</taxon>
        <taxon>Verrucomicrobiales</taxon>
        <taxon>Rubritaleaceae</taxon>
        <taxon>Rubritalea</taxon>
    </lineage>
</organism>
<feature type="domain" description="SsuA/THI5-like" evidence="5">
    <location>
        <begin position="116"/>
        <end position="180"/>
    </location>
</feature>
<dbReference type="PANTHER" id="PTHR30024">
    <property type="entry name" value="ALIPHATIC SULFONATES-BINDING PROTEIN-RELATED"/>
    <property type="match status" value="1"/>
</dbReference>
<keyword evidence="3 4" id="KW-0732">Signal</keyword>
<protein>
    <submittedName>
        <fullName evidence="6">ABC transporter substrate-binding protein</fullName>
    </submittedName>
</protein>